<reference evidence="2" key="1">
    <citation type="submission" date="2020-06" db="EMBL/GenBank/DDBJ databases">
        <authorList>
            <person name="Onetto C."/>
        </authorList>
    </citation>
    <scope>NUCLEOTIDE SEQUENCE</scope>
</reference>
<protein>
    <submittedName>
        <fullName evidence="2">Uncharacterized protein</fullName>
    </submittedName>
</protein>
<organism evidence="2 3">
    <name type="scientific">Aureobasidium vineae</name>
    <dbReference type="NCBI Taxonomy" id="2773715"/>
    <lineage>
        <taxon>Eukaryota</taxon>
        <taxon>Fungi</taxon>
        <taxon>Dikarya</taxon>
        <taxon>Ascomycota</taxon>
        <taxon>Pezizomycotina</taxon>
        <taxon>Dothideomycetes</taxon>
        <taxon>Dothideomycetidae</taxon>
        <taxon>Dothideales</taxon>
        <taxon>Saccotheciaceae</taxon>
        <taxon>Aureobasidium</taxon>
    </lineage>
</organism>
<keyword evidence="3" id="KW-1185">Reference proteome</keyword>
<feature type="non-terminal residue" evidence="2">
    <location>
        <position position="150"/>
    </location>
</feature>
<feature type="region of interest" description="Disordered" evidence="1">
    <location>
        <begin position="19"/>
        <end position="44"/>
    </location>
</feature>
<sequence>MVKAADAEAVRVSTAKKLENAASSGISHRRQGNASFNSAPRPREINLTMAPKSRKEAEAEVRGWGFNHVFTWSDGPTTTDQLQANAHYPPHTHAGVTTHLVLKGCLTLSYPDDPNPKKEQCNVGDRFDVDANKRHEVWIGPEGCTYVIGE</sequence>
<evidence type="ECO:0000313" key="3">
    <source>
        <dbReference type="Proteomes" id="UP000716446"/>
    </source>
</evidence>
<dbReference type="SUPFAM" id="SSF51182">
    <property type="entry name" value="RmlC-like cupins"/>
    <property type="match status" value="1"/>
</dbReference>
<comment type="caution">
    <text evidence="2">The sequence shown here is derived from an EMBL/GenBank/DDBJ whole genome shotgun (WGS) entry which is preliminary data.</text>
</comment>
<dbReference type="Gene3D" id="2.60.120.10">
    <property type="entry name" value="Jelly Rolls"/>
    <property type="match status" value="1"/>
</dbReference>
<dbReference type="InterPro" id="IPR014710">
    <property type="entry name" value="RmlC-like_jellyroll"/>
</dbReference>
<dbReference type="Proteomes" id="UP000716446">
    <property type="component" value="Unassembled WGS sequence"/>
</dbReference>
<proteinExistence type="predicted"/>
<evidence type="ECO:0000256" key="1">
    <source>
        <dbReference type="SAM" id="MobiDB-lite"/>
    </source>
</evidence>
<evidence type="ECO:0000313" key="2">
    <source>
        <dbReference type="EMBL" id="CAD0089732.1"/>
    </source>
</evidence>
<gene>
    <name evidence="2" type="ORF">AWRI4619_LOCUS5803</name>
</gene>
<dbReference type="InterPro" id="IPR011051">
    <property type="entry name" value="RmlC_Cupin_sf"/>
</dbReference>
<dbReference type="PANTHER" id="PTHR40434:SF1">
    <property type="entry name" value="CUPIN TYPE-1 DOMAIN-CONTAINING PROTEIN"/>
    <property type="match status" value="1"/>
</dbReference>
<dbReference type="PANTHER" id="PTHR40434">
    <property type="entry name" value="CUPIN_2 DOMAIN-CONTAINING PROTEIN"/>
    <property type="match status" value="1"/>
</dbReference>
<dbReference type="AlphaFoldDB" id="A0A9N8JK63"/>
<dbReference type="EMBL" id="CAIJEN010000008">
    <property type="protein sequence ID" value="CAD0089732.1"/>
    <property type="molecule type" value="Genomic_DNA"/>
</dbReference>
<feature type="compositionally biased region" description="Polar residues" evidence="1">
    <location>
        <begin position="21"/>
        <end position="38"/>
    </location>
</feature>
<name>A0A9N8JK63_9PEZI</name>
<accession>A0A9N8JK63</accession>